<dbReference type="InterPro" id="IPR001969">
    <property type="entry name" value="Aspartic_peptidase_AS"/>
</dbReference>
<keyword evidence="1" id="KW-0862">Zinc</keyword>
<dbReference type="InterPro" id="IPR045358">
    <property type="entry name" value="Ty3_capsid"/>
</dbReference>
<reference evidence="4" key="2">
    <citation type="submission" date="2025-08" db="UniProtKB">
        <authorList>
            <consortium name="RefSeq"/>
        </authorList>
    </citation>
    <scope>IDENTIFICATION</scope>
    <source>
        <tissue evidence="4">Leaf</tissue>
    </source>
</reference>
<dbReference type="GeneID" id="110796041"/>
<protein>
    <recommendedName>
        <fullName evidence="2">CCHC-type domain-containing protein</fullName>
    </recommendedName>
</protein>
<gene>
    <name evidence="4" type="primary">LOC110796041</name>
</gene>
<dbReference type="PANTHER" id="PTHR15503:SF45">
    <property type="entry name" value="RNA-DIRECTED DNA POLYMERASE HOMOLOG"/>
    <property type="match status" value="1"/>
</dbReference>
<evidence type="ECO:0000256" key="1">
    <source>
        <dbReference type="PROSITE-ProRule" id="PRU00047"/>
    </source>
</evidence>
<dbReference type="RefSeq" id="XP_021856761.1">
    <property type="nucleotide sequence ID" value="XM_022001069.1"/>
</dbReference>
<dbReference type="GO" id="GO:0004190">
    <property type="term" value="F:aspartic-type endopeptidase activity"/>
    <property type="evidence" value="ECO:0007669"/>
    <property type="project" value="InterPro"/>
</dbReference>
<dbReference type="InterPro" id="IPR032567">
    <property type="entry name" value="RTL1-rel"/>
</dbReference>
<dbReference type="PROSITE" id="PS50158">
    <property type="entry name" value="ZF_CCHC"/>
    <property type="match status" value="1"/>
</dbReference>
<dbReference type="AlphaFoldDB" id="A0A9R0IWC0"/>
<dbReference type="SUPFAM" id="SSF57756">
    <property type="entry name" value="Retrovirus zinc finger-like domains"/>
    <property type="match status" value="1"/>
</dbReference>
<dbReference type="PROSITE" id="PS00141">
    <property type="entry name" value="ASP_PROTEASE"/>
    <property type="match status" value="1"/>
</dbReference>
<evidence type="ECO:0000313" key="4">
    <source>
        <dbReference type="RefSeq" id="XP_021856761.1"/>
    </source>
</evidence>
<evidence type="ECO:0000259" key="2">
    <source>
        <dbReference type="PROSITE" id="PS50158"/>
    </source>
</evidence>
<keyword evidence="3" id="KW-1185">Reference proteome</keyword>
<dbReference type="Pfam" id="PF19259">
    <property type="entry name" value="Ty3_capsid"/>
    <property type="match status" value="1"/>
</dbReference>
<dbReference type="GO" id="GO:0003676">
    <property type="term" value="F:nucleic acid binding"/>
    <property type="evidence" value="ECO:0007669"/>
    <property type="project" value="InterPro"/>
</dbReference>
<accession>A0A9R0IWC0</accession>
<evidence type="ECO:0000313" key="3">
    <source>
        <dbReference type="Proteomes" id="UP000813463"/>
    </source>
</evidence>
<sequence length="333" mass="37294">MAARRRREAVENAIIALANRTAAPPPNQGNSVFDRFYRHRPPTYEGTVDPVVLESWLREMEKLFTATNCPTHEMVSIGSYYLKMEADNWWSTVRESCLAEGEFGWSEFATKLKERFYPYELRWQKQEEFLSLSQGSLSIQEYTNKFTALSRFATAVVPTEAERVKRYIKKMDPKVRTHVLSSGAKTFQGAYEIALSIHASILEEEATKSGSSFGSGASFKPKLDSNCRGCGKDFHAGKNCDGFAIVCYYCKEVGHKSFKCPKNPNATTPPVATPAGSSAPFKNRIYVMTQAEANIHPDVITGTFFVNFVPAYVLFDTGATVSFVSSIFVKRLI</sequence>
<keyword evidence="1" id="KW-0479">Metal-binding</keyword>
<dbReference type="KEGG" id="soe:110796041"/>
<dbReference type="PANTHER" id="PTHR15503">
    <property type="entry name" value="LDOC1 RELATED"/>
    <property type="match status" value="1"/>
</dbReference>
<dbReference type="OrthoDB" id="1937173at2759"/>
<feature type="domain" description="CCHC-type" evidence="2">
    <location>
        <begin position="247"/>
        <end position="262"/>
    </location>
</feature>
<dbReference type="GO" id="GO:0006508">
    <property type="term" value="P:proteolysis"/>
    <property type="evidence" value="ECO:0007669"/>
    <property type="project" value="InterPro"/>
</dbReference>
<name>A0A9R0IWC0_SPIOL</name>
<reference evidence="3" key="1">
    <citation type="journal article" date="2021" name="Nat. Commun.">
        <title>Genomic analyses provide insights into spinach domestication and the genetic basis of agronomic traits.</title>
        <authorList>
            <person name="Cai X."/>
            <person name="Sun X."/>
            <person name="Xu C."/>
            <person name="Sun H."/>
            <person name="Wang X."/>
            <person name="Ge C."/>
            <person name="Zhang Z."/>
            <person name="Wang Q."/>
            <person name="Fei Z."/>
            <person name="Jiao C."/>
            <person name="Wang Q."/>
        </authorList>
    </citation>
    <scope>NUCLEOTIDE SEQUENCE [LARGE SCALE GENOMIC DNA]</scope>
    <source>
        <strain evidence="3">cv. Varoflay</strain>
    </source>
</reference>
<dbReference type="GO" id="GO:0008270">
    <property type="term" value="F:zinc ion binding"/>
    <property type="evidence" value="ECO:0007669"/>
    <property type="project" value="UniProtKB-KW"/>
</dbReference>
<dbReference type="InterPro" id="IPR001878">
    <property type="entry name" value="Znf_CCHC"/>
</dbReference>
<dbReference type="InterPro" id="IPR036875">
    <property type="entry name" value="Znf_CCHC_sf"/>
</dbReference>
<dbReference type="SMART" id="SM00343">
    <property type="entry name" value="ZnF_C2HC"/>
    <property type="match status" value="2"/>
</dbReference>
<organism evidence="3 4">
    <name type="scientific">Spinacia oleracea</name>
    <name type="common">Spinach</name>
    <dbReference type="NCBI Taxonomy" id="3562"/>
    <lineage>
        <taxon>Eukaryota</taxon>
        <taxon>Viridiplantae</taxon>
        <taxon>Streptophyta</taxon>
        <taxon>Embryophyta</taxon>
        <taxon>Tracheophyta</taxon>
        <taxon>Spermatophyta</taxon>
        <taxon>Magnoliopsida</taxon>
        <taxon>eudicotyledons</taxon>
        <taxon>Gunneridae</taxon>
        <taxon>Pentapetalae</taxon>
        <taxon>Caryophyllales</taxon>
        <taxon>Chenopodiaceae</taxon>
        <taxon>Chenopodioideae</taxon>
        <taxon>Anserineae</taxon>
        <taxon>Spinacia</taxon>
    </lineage>
</organism>
<keyword evidence="1" id="KW-0863">Zinc-finger</keyword>
<dbReference type="Pfam" id="PF08284">
    <property type="entry name" value="RVP_2"/>
    <property type="match status" value="1"/>
</dbReference>
<dbReference type="Gene3D" id="4.10.60.10">
    <property type="entry name" value="Zinc finger, CCHC-type"/>
    <property type="match status" value="1"/>
</dbReference>
<dbReference type="Proteomes" id="UP000813463">
    <property type="component" value="Chromosome 5"/>
</dbReference>
<dbReference type="Pfam" id="PF00098">
    <property type="entry name" value="zf-CCHC"/>
    <property type="match status" value="1"/>
</dbReference>
<proteinExistence type="predicted"/>